<dbReference type="GO" id="GO:0031514">
    <property type="term" value="C:motile cilium"/>
    <property type="evidence" value="ECO:0007669"/>
    <property type="project" value="TreeGrafter"/>
</dbReference>
<feature type="region of interest" description="Disordered" evidence="2">
    <location>
        <begin position="1"/>
        <end position="149"/>
    </location>
</feature>
<feature type="compositionally biased region" description="Basic and acidic residues" evidence="2">
    <location>
        <begin position="34"/>
        <end position="44"/>
    </location>
</feature>
<dbReference type="KEGG" id="pmrn:116951176"/>
<dbReference type="PROSITE" id="PS50053">
    <property type="entry name" value="UBIQUITIN_2"/>
    <property type="match status" value="1"/>
</dbReference>
<dbReference type="InterPro" id="IPR000626">
    <property type="entry name" value="Ubiquitin-like_dom"/>
</dbReference>
<dbReference type="CTD" id="154865"/>
<evidence type="ECO:0000313" key="5">
    <source>
        <dbReference type="RefSeq" id="XP_032825538.1"/>
    </source>
</evidence>
<dbReference type="GO" id="GO:0030317">
    <property type="term" value="P:flagellated sperm motility"/>
    <property type="evidence" value="ECO:0007669"/>
    <property type="project" value="TreeGrafter"/>
</dbReference>
<protein>
    <submittedName>
        <fullName evidence="5">IQ and ubiquitin-like domain-containing protein</fullName>
    </submittedName>
</protein>
<dbReference type="RefSeq" id="XP_032825538.1">
    <property type="nucleotide sequence ID" value="XM_032969647.1"/>
</dbReference>
<name>A0AAJ7TWP1_PETMA</name>
<dbReference type="CDD" id="cd17061">
    <property type="entry name" value="Ubl_IQUB"/>
    <property type="match status" value="1"/>
</dbReference>
<dbReference type="Pfam" id="PF25805">
    <property type="entry name" value="IQUB"/>
    <property type="match status" value="1"/>
</dbReference>
<dbReference type="Gene3D" id="3.10.20.90">
    <property type="entry name" value="Phosphatidylinositol 3-kinase Catalytic Subunit, Chain A, domain 1"/>
    <property type="match status" value="1"/>
</dbReference>
<dbReference type="GO" id="GO:0060271">
    <property type="term" value="P:cilium assembly"/>
    <property type="evidence" value="ECO:0007669"/>
    <property type="project" value="TreeGrafter"/>
</dbReference>
<accession>A0AAJ7TWP1</accession>
<feature type="region of interest" description="Disordered" evidence="2">
    <location>
        <begin position="174"/>
        <end position="240"/>
    </location>
</feature>
<reference evidence="5" key="1">
    <citation type="submission" date="2025-08" db="UniProtKB">
        <authorList>
            <consortium name="RefSeq"/>
        </authorList>
    </citation>
    <scope>IDENTIFICATION</scope>
    <source>
        <tissue evidence="5">Sperm</tissue>
    </source>
</reference>
<dbReference type="PANTHER" id="PTHR21074:SF0">
    <property type="entry name" value="IQ AND UBIQUITIN-LIKE DOMAIN-CONTAINING PROTEIN"/>
    <property type="match status" value="1"/>
</dbReference>
<dbReference type="PROSITE" id="PS50096">
    <property type="entry name" value="IQ"/>
    <property type="match status" value="1"/>
</dbReference>
<dbReference type="GO" id="GO:0001669">
    <property type="term" value="C:acrosomal vesicle"/>
    <property type="evidence" value="ECO:0007669"/>
    <property type="project" value="TreeGrafter"/>
</dbReference>
<dbReference type="GeneID" id="116951176"/>
<organism evidence="4 5">
    <name type="scientific">Petromyzon marinus</name>
    <name type="common">Sea lamprey</name>
    <dbReference type="NCBI Taxonomy" id="7757"/>
    <lineage>
        <taxon>Eukaryota</taxon>
        <taxon>Metazoa</taxon>
        <taxon>Chordata</taxon>
        <taxon>Craniata</taxon>
        <taxon>Vertebrata</taxon>
        <taxon>Cyclostomata</taxon>
        <taxon>Hyperoartia</taxon>
        <taxon>Petromyzontiformes</taxon>
        <taxon>Petromyzontidae</taxon>
        <taxon>Petromyzon</taxon>
    </lineage>
</organism>
<keyword evidence="1" id="KW-0175">Coiled coil</keyword>
<dbReference type="PANTHER" id="PTHR21074">
    <property type="entry name" value="IQ AND UBIQUITIN-LIKE DOMAIN-CONTAINING PROTEIN"/>
    <property type="match status" value="1"/>
</dbReference>
<feature type="compositionally biased region" description="Acidic residues" evidence="2">
    <location>
        <begin position="108"/>
        <end position="121"/>
    </location>
</feature>
<evidence type="ECO:0000256" key="2">
    <source>
        <dbReference type="SAM" id="MobiDB-lite"/>
    </source>
</evidence>
<dbReference type="SUPFAM" id="SSF54236">
    <property type="entry name" value="Ubiquitin-like"/>
    <property type="match status" value="1"/>
</dbReference>
<sequence>MDHRETQTTPDRSAQGRRQRDSEVDNEVDADSEPTTRDLEDHEPPPSPRQATTEAAKTHDVNPADTQNVYPAEPERAEDPNNTQNVDPAETPGLLPAETRDTELYPDSAEEEEERSDTEEGGDTKINTPEQTEGGIVEDDAANRQASDIAVVVENPAPAEVSAHMNISVQVQYASGGDDDQRQAVEEEHEQGASLNDKYPTGEKDGSVAGQSEVEEFREESDGVSGSAELGPSSPEQEDATATVKILLTPGGQVMTMATALSQTAGSLKEHFASEMKVPSQVILISFEGSTVDNAQSLRMLGVKPHGTVQLEMCSTEPDTYPLRPIKLRHEYSMPDVITVRVQTGSGTLEDVVVEIERATRQNPFLGGFRHRLTGTEFHHAGTQTLPKRRPDTGIKRFCRNTQTVSEKQHYQQTHNTTATQMTKIGCYVTCTTDRLLAPRPYVTAKEYHERRRRAVIVLQSYLRRWLAKDAVQRLREARALRLDWERQEEERRCQEKEERRRRDYERRVNPRSKEDFDLLYAAVEKWRKEEVARIDGELSGDERKAALCTLLEQETQLLASIGRHKLIADGVNREKAVRQLLQKSASPKCWKAFDGKTTAMHTPASLLAKELQDIYSSVSMPSLSQEERLDALRTLKDKVKDNDCKLTREIAELVDRETDLLTRSVKEANLEGLRKRICTLFLQYIKTPAFNPAVAKLLKVPQDPTELRKNVYFCSGCRNHLPASEFWLASDSRGLGRCRRCCQVDNAARRREEMSEYRAMLRRLCHTEEGYGDGSRAPFLIQEQDLQFLVDRVWGAQSALSAFTGLAEMELVRWDKREAWSPWNCILLTRDEAKDHLQLEDIGKAYERAFVQRVEQRQALARGYFSRLPGMAQQLEFPPTPPPPGLKILRPRTTTVSATGTAT</sequence>
<dbReference type="InterPro" id="IPR037695">
    <property type="entry name" value="IQUB"/>
</dbReference>
<feature type="domain" description="Ubiquitin-like" evidence="3">
    <location>
        <begin position="240"/>
        <end position="311"/>
    </location>
</feature>
<dbReference type="InterPro" id="IPR057887">
    <property type="entry name" value="IQUB_helical"/>
</dbReference>
<evidence type="ECO:0000256" key="1">
    <source>
        <dbReference type="SAM" id="Coils"/>
    </source>
</evidence>
<dbReference type="InterPro" id="IPR029071">
    <property type="entry name" value="Ubiquitin-like_domsf"/>
</dbReference>
<evidence type="ECO:0000259" key="3">
    <source>
        <dbReference type="PROSITE" id="PS50053"/>
    </source>
</evidence>
<gene>
    <name evidence="5" type="primary">IQUB</name>
</gene>
<dbReference type="Proteomes" id="UP001318040">
    <property type="component" value="Chromosome 42"/>
</dbReference>
<dbReference type="AlphaFoldDB" id="A0AAJ7TWP1"/>
<feature type="coiled-coil region" evidence="1">
    <location>
        <begin position="468"/>
        <end position="507"/>
    </location>
</feature>
<evidence type="ECO:0000313" key="4">
    <source>
        <dbReference type="Proteomes" id="UP001318040"/>
    </source>
</evidence>
<proteinExistence type="predicted"/>
<keyword evidence="4" id="KW-1185">Reference proteome</keyword>